<keyword evidence="6" id="KW-1185">Reference proteome</keyword>
<evidence type="ECO:0000313" key="6">
    <source>
        <dbReference type="Proteomes" id="UP001430377"/>
    </source>
</evidence>
<evidence type="ECO:0000313" key="5">
    <source>
        <dbReference type="EMBL" id="MBX0323350.1"/>
    </source>
</evidence>
<dbReference type="InterPro" id="IPR009003">
    <property type="entry name" value="Peptidase_S1_PA"/>
</dbReference>
<dbReference type="GO" id="GO:0006508">
    <property type="term" value="P:proteolysis"/>
    <property type="evidence" value="ECO:0007669"/>
    <property type="project" value="UniProtKB-KW"/>
</dbReference>
<reference evidence="5 6" key="1">
    <citation type="submission" date="2021-06" db="EMBL/GenBank/DDBJ databases">
        <title>Halomicroarcula sp. a new haloarchaeum isolated from saline soil.</title>
        <authorList>
            <person name="Duran-Viseras A."/>
            <person name="Sanchez-Porro C."/>
            <person name="Ventosa A."/>
        </authorList>
    </citation>
    <scope>NUCLEOTIDE SEQUENCE [LARGE SCALE GENOMIC DNA]</scope>
    <source>
        <strain evidence="5 6">F13</strain>
    </source>
</reference>
<dbReference type="Gene3D" id="2.40.10.120">
    <property type="match status" value="1"/>
</dbReference>
<feature type="region of interest" description="Disordered" evidence="4">
    <location>
        <begin position="253"/>
        <end position="276"/>
    </location>
</feature>
<dbReference type="PROSITE" id="PS51257">
    <property type="entry name" value="PROKAR_LIPOPROTEIN"/>
    <property type="match status" value="1"/>
</dbReference>
<evidence type="ECO:0000256" key="4">
    <source>
        <dbReference type="SAM" id="MobiDB-lite"/>
    </source>
</evidence>
<feature type="compositionally biased region" description="Polar residues" evidence="4">
    <location>
        <begin position="36"/>
        <end position="46"/>
    </location>
</feature>
<feature type="compositionally biased region" description="Polar residues" evidence="4">
    <location>
        <begin position="59"/>
        <end position="74"/>
    </location>
</feature>
<dbReference type="AlphaFoldDB" id="A0AAW4PQ62"/>
<protein>
    <submittedName>
        <fullName evidence="5">Serine protease</fullName>
    </submittedName>
</protein>
<sequence length="276" mass="28805">MEHSRRSFLVSAAAALGLSGCSELSGFEPTSRRDSGATSGETTNPQAGGVGTDAPLTPSAGTETEPVQQEFSQATRERASEVGTAVRDSVVVLRDGNAGGTGWVVGEGEIVTNAHVADGSPTLSVETFDGATGTAERVGYHEDLRPDLALLETDLSVPPLSLGNVEDLSRGDPLVTVGHPGRLGQWIISLGRYLRVLDGIDWLLSTVPTQRGNSGGPLVTLDGDVVGVVSGSTTGPESSRPDFSRNETAYTEFPELAERTTSVPVDTLEASLSDWR</sequence>
<dbReference type="InterPro" id="IPR008256">
    <property type="entry name" value="Peptidase_S1B"/>
</dbReference>
<proteinExistence type="predicted"/>
<dbReference type="PROSITE" id="PS51318">
    <property type="entry name" value="TAT"/>
    <property type="match status" value="1"/>
</dbReference>
<dbReference type="InterPro" id="IPR006311">
    <property type="entry name" value="TAT_signal"/>
</dbReference>
<keyword evidence="3" id="KW-0720">Serine protease</keyword>
<evidence type="ECO:0000256" key="1">
    <source>
        <dbReference type="ARBA" id="ARBA00022670"/>
    </source>
</evidence>
<dbReference type="PRINTS" id="PR00839">
    <property type="entry name" value="V8PROTEASE"/>
</dbReference>
<gene>
    <name evidence="5" type="ORF">EGH21_09950</name>
</gene>
<name>A0AAW4PQ62_9EURY</name>
<evidence type="ECO:0000256" key="2">
    <source>
        <dbReference type="ARBA" id="ARBA00022801"/>
    </source>
</evidence>
<keyword evidence="1 5" id="KW-0645">Protease</keyword>
<evidence type="ECO:0000256" key="3">
    <source>
        <dbReference type="ARBA" id="ARBA00022825"/>
    </source>
</evidence>
<dbReference type="Proteomes" id="UP001430377">
    <property type="component" value="Unassembled WGS sequence"/>
</dbReference>
<accession>A0AAW4PQ62</accession>
<comment type="caution">
    <text evidence="5">The sequence shown here is derived from an EMBL/GenBank/DDBJ whole genome shotgun (WGS) entry which is preliminary data.</text>
</comment>
<dbReference type="SUPFAM" id="SSF50494">
    <property type="entry name" value="Trypsin-like serine proteases"/>
    <property type="match status" value="1"/>
</dbReference>
<dbReference type="EMBL" id="RKLR01000003">
    <property type="protein sequence ID" value="MBX0323350.1"/>
    <property type="molecule type" value="Genomic_DNA"/>
</dbReference>
<dbReference type="Pfam" id="PF13365">
    <property type="entry name" value="Trypsin_2"/>
    <property type="match status" value="1"/>
</dbReference>
<dbReference type="PANTHER" id="PTHR43019">
    <property type="entry name" value="SERINE ENDOPROTEASE DEGS"/>
    <property type="match status" value="1"/>
</dbReference>
<keyword evidence="2" id="KW-0378">Hydrolase</keyword>
<organism evidence="5 6">
    <name type="scientific">Haloarcula rubra</name>
    <dbReference type="NCBI Taxonomy" id="2487747"/>
    <lineage>
        <taxon>Archaea</taxon>
        <taxon>Methanobacteriati</taxon>
        <taxon>Methanobacteriota</taxon>
        <taxon>Stenosarchaea group</taxon>
        <taxon>Halobacteria</taxon>
        <taxon>Halobacteriales</taxon>
        <taxon>Haloarculaceae</taxon>
        <taxon>Haloarcula</taxon>
    </lineage>
</organism>
<feature type="region of interest" description="Disordered" evidence="4">
    <location>
        <begin position="21"/>
        <end position="83"/>
    </location>
</feature>
<dbReference type="PANTHER" id="PTHR43019:SF23">
    <property type="entry name" value="PROTEASE DO-LIKE 5, CHLOROPLASTIC"/>
    <property type="match status" value="1"/>
</dbReference>
<dbReference type="GO" id="GO:0008236">
    <property type="term" value="F:serine-type peptidase activity"/>
    <property type="evidence" value="ECO:0007669"/>
    <property type="project" value="UniProtKB-KW"/>
</dbReference>
<dbReference type="RefSeq" id="WP_220618321.1">
    <property type="nucleotide sequence ID" value="NZ_RKLR01000003.1"/>
</dbReference>